<dbReference type="OrthoDB" id="9807853at2"/>
<gene>
    <name evidence="2" type="ORF">ND2E_4223</name>
</gene>
<feature type="region of interest" description="Disordered" evidence="1">
    <location>
        <begin position="86"/>
        <end position="111"/>
    </location>
</feature>
<comment type="caution">
    <text evidence="2">The sequence shown here is derived from an EMBL/GenBank/DDBJ whole genome shotgun (WGS) entry which is preliminary data.</text>
</comment>
<protein>
    <submittedName>
        <fullName evidence="2">Uncharacterized protein</fullName>
    </submittedName>
</protein>
<accession>A0A099KEC1</accession>
<dbReference type="RefSeq" id="WP_033095181.1">
    <property type="nucleotide sequence ID" value="NZ_JQED01000047.1"/>
</dbReference>
<dbReference type="Gene3D" id="1.10.3290.10">
    <property type="entry name" value="Fido-like domain"/>
    <property type="match status" value="1"/>
</dbReference>
<dbReference type="InterPro" id="IPR036390">
    <property type="entry name" value="WH_DNA-bd_sf"/>
</dbReference>
<evidence type="ECO:0000313" key="2">
    <source>
        <dbReference type="EMBL" id="KGJ88387.1"/>
    </source>
</evidence>
<dbReference type="InterPro" id="IPR036597">
    <property type="entry name" value="Fido-like_dom_sf"/>
</dbReference>
<dbReference type="Proteomes" id="UP000029843">
    <property type="component" value="Unassembled WGS sequence"/>
</dbReference>
<evidence type="ECO:0000256" key="1">
    <source>
        <dbReference type="SAM" id="MobiDB-lite"/>
    </source>
</evidence>
<organism evidence="2 3">
    <name type="scientific">Colwellia psychrerythraea</name>
    <name type="common">Vibrio psychroerythus</name>
    <dbReference type="NCBI Taxonomy" id="28229"/>
    <lineage>
        <taxon>Bacteria</taxon>
        <taxon>Pseudomonadati</taxon>
        <taxon>Pseudomonadota</taxon>
        <taxon>Gammaproteobacteria</taxon>
        <taxon>Alteromonadales</taxon>
        <taxon>Colwelliaceae</taxon>
        <taxon>Colwellia</taxon>
    </lineage>
</organism>
<dbReference type="SUPFAM" id="SSF46785">
    <property type="entry name" value="Winged helix' DNA-binding domain"/>
    <property type="match status" value="1"/>
</dbReference>
<feature type="compositionally biased region" description="Basic and acidic residues" evidence="1">
    <location>
        <begin position="96"/>
        <end position="110"/>
    </location>
</feature>
<reference evidence="2 3" key="1">
    <citation type="submission" date="2014-08" db="EMBL/GenBank/DDBJ databases">
        <title>Genomic and Phenotypic Diversity of Colwellia psychrerythraea strains from Disparate Marine Basins.</title>
        <authorList>
            <person name="Techtmann S.M."/>
            <person name="Stelling S.C."/>
            <person name="Utturkar S.M."/>
            <person name="Alshibli N."/>
            <person name="Harris A."/>
            <person name="Brown S.D."/>
            <person name="Hazen T.C."/>
        </authorList>
    </citation>
    <scope>NUCLEOTIDE SEQUENCE [LARGE SCALE GENOMIC DNA]</scope>
    <source>
        <strain evidence="2 3">ND2E</strain>
    </source>
</reference>
<dbReference type="AlphaFoldDB" id="A0A099KEC1"/>
<proteinExistence type="predicted"/>
<dbReference type="InterPro" id="IPR036388">
    <property type="entry name" value="WH-like_DNA-bd_sf"/>
</dbReference>
<dbReference type="Gene3D" id="1.10.10.10">
    <property type="entry name" value="Winged helix-like DNA-binding domain superfamily/Winged helix DNA-binding domain"/>
    <property type="match status" value="1"/>
</dbReference>
<dbReference type="EMBL" id="JQED01000047">
    <property type="protein sequence ID" value="KGJ88387.1"/>
    <property type="molecule type" value="Genomic_DNA"/>
</dbReference>
<dbReference type="Pfam" id="PF13412">
    <property type="entry name" value="HTH_24"/>
    <property type="match status" value="1"/>
</dbReference>
<dbReference type="PATRIC" id="fig|28229.4.peg.3573"/>
<sequence>MPSYSPPFTLTNKTLTLVAQISEAVGRLTAEFEQEKRLRLRKVNRMRTVQGSLAIEGNTLSEEQITAILDGKRVIAPPREVQEAHNAIDESTAQKPELKQKQKQELKPELPGKNVGLNVGISGGLKLSSLDEDILAHIKADRFITNAQLADKTSKAVRSIERRINVLKENNIIERIGSKKKQAIGS</sequence>
<name>A0A099KEC1_COLPS</name>
<evidence type="ECO:0000313" key="3">
    <source>
        <dbReference type="Proteomes" id="UP000029843"/>
    </source>
</evidence>